<dbReference type="Proteomes" id="UP001215598">
    <property type="component" value="Unassembled WGS sequence"/>
</dbReference>
<comment type="caution">
    <text evidence="1">The sequence shown here is derived from an EMBL/GenBank/DDBJ whole genome shotgun (WGS) entry which is preliminary data.</text>
</comment>
<sequence length="449" mass="52024">MDEMSSNIKEIKETMMRMFATMLTPQEKSIELWIKQNGGEKAVLASDQKCAEMVRYEAKLTASSGQTVSSKVKMPEEDAKKGETRAIANLKKEYREGIQVIIQENLDNFSKGFQLDLNNLGKDLGNKIIHEGDRVIQHLNRGPHNRIKDMMIFHVWKDQGWMGSAKTRSLVFAIRDYFMKRVEHEHHKLVRTEREFRTRSISPAPKEDKEDEDDPVAYLGVPLPDNWAMGYLQVKRLQYLQQVIDPNGSGFTTISDINAFTCARPADWSLPRWISYWTIGWQISATRYCIQIEELFSQIFLLQKKIAMQMPGNKRYVNEYIDFTWRYVTALTSSIDRYDSPSLTLKEQFKDYVDSQEKDIKDGLEAIQYKIENMNTITSILHGKQIEQSVLVLLTLLMRRHLAKIHLCLKMEIDERELDDASSAIGVVIDALWARFSELKGRTFSKSET</sequence>
<keyword evidence="2" id="KW-1185">Reference proteome</keyword>
<protein>
    <submittedName>
        <fullName evidence="1">Uncharacterized protein</fullName>
    </submittedName>
</protein>
<reference evidence="1" key="1">
    <citation type="submission" date="2023-03" db="EMBL/GenBank/DDBJ databases">
        <title>Massive genome expansion in bonnet fungi (Mycena s.s.) driven by repeated elements and novel gene families across ecological guilds.</title>
        <authorList>
            <consortium name="Lawrence Berkeley National Laboratory"/>
            <person name="Harder C.B."/>
            <person name="Miyauchi S."/>
            <person name="Viragh M."/>
            <person name="Kuo A."/>
            <person name="Thoen E."/>
            <person name="Andreopoulos B."/>
            <person name="Lu D."/>
            <person name="Skrede I."/>
            <person name="Drula E."/>
            <person name="Henrissat B."/>
            <person name="Morin E."/>
            <person name="Kohler A."/>
            <person name="Barry K."/>
            <person name="LaButti K."/>
            <person name="Morin E."/>
            <person name="Salamov A."/>
            <person name="Lipzen A."/>
            <person name="Mereny Z."/>
            <person name="Hegedus B."/>
            <person name="Baldrian P."/>
            <person name="Stursova M."/>
            <person name="Weitz H."/>
            <person name="Taylor A."/>
            <person name="Grigoriev I.V."/>
            <person name="Nagy L.G."/>
            <person name="Martin F."/>
            <person name="Kauserud H."/>
        </authorList>
    </citation>
    <scope>NUCLEOTIDE SEQUENCE</scope>
    <source>
        <strain evidence="1">CBHHK182m</strain>
    </source>
</reference>
<dbReference type="AlphaFoldDB" id="A0AAD7HF19"/>
<name>A0AAD7HF19_9AGAR</name>
<gene>
    <name evidence="1" type="ORF">B0H16DRAFT_408293</name>
</gene>
<accession>A0AAD7HF19</accession>
<proteinExistence type="predicted"/>
<organism evidence="1 2">
    <name type="scientific">Mycena metata</name>
    <dbReference type="NCBI Taxonomy" id="1033252"/>
    <lineage>
        <taxon>Eukaryota</taxon>
        <taxon>Fungi</taxon>
        <taxon>Dikarya</taxon>
        <taxon>Basidiomycota</taxon>
        <taxon>Agaricomycotina</taxon>
        <taxon>Agaricomycetes</taxon>
        <taxon>Agaricomycetidae</taxon>
        <taxon>Agaricales</taxon>
        <taxon>Marasmiineae</taxon>
        <taxon>Mycenaceae</taxon>
        <taxon>Mycena</taxon>
    </lineage>
</organism>
<evidence type="ECO:0000313" key="1">
    <source>
        <dbReference type="EMBL" id="KAJ7719291.1"/>
    </source>
</evidence>
<evidence type="ECO:0000313" key="2">
    <source>
        <dbReference type="Proteomes" id="UP001215598"/>
    </source>
</evidence>
<dbReference type="EMBL" id="JARKIB010000254">
    <property type="protein sequence ID" value="KAJ7719291.1"/>
    <property type="molecule type" value="Genomic_DNA"/>
</dbReference>